<accession>A0A6J4G850</accession>
<sequence length="218" mass="23952">MITKTTLGKAVKFVNNCKFIFSFKKNIFQKNIFSLLLCLITCISFAQSGSCNSEITIAGDKEQKYNGFETSFLLQIKNTGTTTDTYQLSAENFSGFAENPDGSSTQNNVLLSNKLQSKNNSALSKTITLAAGESVEFYVKLNLIDSSKLDQWNGTKVTATSGSCPANQTQVIVYTYIPPKKTKGVGFNKSSLDLKNIMTSRAAYVFLLQNVVAVRFFS</sequence>
<organism evidence="2 3">
    <name type="scientific">Flavobacterium bizetiae</name>
    <dbReference type="NCBI Taxonomy" id="2704140"/>
    <lineage>
        <taxon>Bacteria</taxon>
        <taxon>Pseudomonadati</taxon>
        <taxon>Bacteroidota</taxon>
        <taxon>Flavobacteriia</taxon>
        <taxon>Flavobacteriales</taxon>
        <taxon>Flavobacteriaceae</taxon>
        <taxon>Flavobacterium</taxon>
    </lineage>
</organism>
<name>A0A6J4G850_9FLAO</name>
<reference evidence="2 3" key="1">
    <citation type="submission" date="2020-02" db="EMBL/GenBank/DDBJ databases">
        <authorList>
            <person name="Criscuolo A."/>
        </authorList>
    </citation>
    <scope>NUCLEOTIDE SEQUENCE [LARGE SCALE GENOMIC DNA]</scope>
    <source>
        <strain evidence="2">CIP105534</strain>
    </source>
</reference>
<evidence type="ECO:0000256" key="1">
    <source>
        <dbReference type="SAM" id="SignalP"/>
    </source>
</evidence>
<dbReference type="EMBL" id="CADCSU010000038">
    <property type="protein sequence ID" value="CAA9195323.1"/>
    <property type="molecule type" value="Genomic_DNA"/>
</dbReference>
<dbReference type="GO" id="GO:0016020">
    <property type="term" value="C:membrane"/>
    <property type="evidence" value="ECO:0007669"/>
    <property type="project" value="InterPro"/>
</dbReference>
<dbReference type="Proteomes" id="UP000479938">
    <property type="component" value="Unassembled WGS sequence"/>
</dbReference>
<feature type="chain" id="PRO_5026665144" description="Fn3-like domain-containing protein" evidence="1">
    <location>
        <begin position="47"/>
        <end position="218"/>
    </location>
</feature>
<proteinExistence type="predicted"/>
<protein>
    <recommendedName>
        <fullName evidence="4">Fn3-like domain-containing protein</fullName>
    </recommendedName>
</protein>
<feature type="signal peptide" evidence="1">
    <location>
        <begin position="1"/>
        <end position="46"/>
    </location>
</feature>
<evidence type="ECO:0000313" key="3">
    <source>
        <dbReference type="Proteomes" id="UP000479938"/>
    </source>
</evidence>
<evidence type="ECO:0000313" key="2">
    <source>
        <dbReference type="EMBL" id="CAA9195323.1"/>
    </source>
</evidence>
<keyword evidence="1" id="KW-0732">Signal</keyword>
<dbReference type="AlphaFoldDB" id="A0A6J4G850"/>
<gene>
    <name evidence="2" type="ORF">FLA105534_00598</name>
</gene>
<dbReference type="GO" id="GO:0004252">
    <property type="term" value="F:serine-type endopeptidase activity"/>
    <property type="evidence" value="ECO:0007669"/>
    <property type="project" value="InterPro"/>
</dbReference>
<keyword evidence="3" id="KW-1185">Reference proteome</keyword>
<dbReference type="RefSeq" id="WP_173969354.1">
    <property type="nucleotide sequence ID" value="NZ_CADCSU010000038.1"/>
</dbReference>
<evidence type="ECO:0008006" key="4">
    <source>
        <dbReference type="Google" id="ProtNLM"/>
    </source>
</evidence>